<feature type="domain" description="HTH gntR-type" evidence="5">
    <location>
        <begin position="1"/>
        <end position="63"/>
    </location>
</feature>
<keyword evidence="1" id="KW-0805">Transcription regulation</keyword>
<dbReference type="SUPFAM" id="SSF48498">
    <property type="entry name" value="Tetracyclin repressor-like, C-terminal domain"/>
    <property type="match status" value="1"/>
</dbReference>
<name>A0A193CAN3_AMYOR</name>
<dbReference type="Gene3D" id="1.10.357.10">
    <property type="entry name" value="Tetracycline Repressor, domain 2"/>
    <property type="match status" value="1"/>
</dbReference>
<gene>
    <name evidence="7" type="ORF">SD37_10005</name>
</gene>
<accession>A0A193CAN3</accession>
<evidence type="ECO:0000256" key="3">
    <source>
        <dbReference type="ARBA" id="ARBA00023163"/>
    </source>
</evidence>
<organism evidence="7 8">
    <name type="scientific">Amycolatopsis orientalis</name>
    <name type="common">Nocardia orientalis</name>
    <dbReference type="NCBI Taxonomy" id="31958"/>
    <lineage>
        <taxon>Bacteria</taxon>
        <taxon>Bacillati</taxon>
        <taxon>Actinomycetota</taxon>
        <taxon>Actinomycetes</taxon>
        <taxon>Pseudonocardiales</taxon>
        <taxon>Pseudonocardiaceae</taxon>
        <taxon>Amycolatopsis</taxon>
    </lineage>
</organism>
<dbReference type="GO" id="GO:0003700">
    <property type="term" value="F:DNA-binding transcription factor activity"/>
    <property type="evidence" value="ECO:0007669"/>
    <property type="project" value="InterPro"/>
</dbReference>
<proteinExistence type="predicted"/>
<dbReference type="SUPFAM" id="SSF46785">
    <property type="entry name" value="Winged helix' DNA-binding domain"/>
    <property type="match status" value="1"/>
</dbReference>
<evidence type="ECO:0000259" key="5">
    <source>
        <dbReference type="PROSITE" id="PS50949"/>
    </source>
</evidence>
<dbReference type="InterPro" id="IPR000524">
    <property type="entry name" value="Tscrpt_reg_HTH_GntR"/>
</dbReference>
<dbReference type="GO" id="GO:0000976">
    <property type="term" value="F:transcription cis-regulatory region binding"/>
    <property type="evidence" value="ECO:0007669"/>
    <property type="project" value="TreeGrafter"/>
</dbReference>
<feature type="DNA-binding region" description="H-T-H motif" evidence="4">
    <location>
        <begin position="94"/>
        <end position="113"/>
    </location>
</feature>
<dbReference type="SUPFAM" id="SSF46689">
    <property type="entry name" value="Homeodomain-like"/>
    <property type="match status" value="1"/>
</dbReference>
<evidence type="ECO:0000259" key="6">
    <source>
        <dbReference type="PROSITE" id="PS50977"/>
    </source>
</evidence>
<evidence type="ECO:0000313" key="8">
    <source>
        <dbReference type="Proteomes" id="UP000093695"/>
    </source>
</evidence>
<dbReference type="InterPro" id="IPR009057">
    <property type="entry name" value="Homeodomain-like_sf"/>
</dbReference>
<dbReference type="PANTHER" id="PTHR30055">
    <property type="entry name" value="HTH-TYPE TRANSCRIPTIONAL REGULATOR RUTR"/>
    <property type="match status" value="1"/>
</dbReference>
<reference evidence="7 8" key="1">
    <citation type="journal article" date="2015" name="Genome Announc.">
        <title>Draft Genome Sequence of Norvancomycin-Producing Strain Amycolatopsis orientalis CPCC200066.</title>
        <authorList>
            <person name="Lei X."/>
            <person name="Yuan F."/>
            <person name="Shi Y."/>
            <person name="Li X."/>
            <person name="Wang L."/>
            <person name="Hong B."/>
        </authorList>
    </citation>
    <scope>NUCLEOTIDE SEQUENCE [LARGE SCALE GENOMIC DNA]</scope>
    <source>
        <strain evidence="7 8">B-37</strain>
    </source>
</reference>
<dbReference type="AlphaFoldDB" id="A0A193CAN3"/>
<keyword evidence="8" id="KW-1185">Reference proteome</keyword>
<dbReference type="InterPro" id="IPR036271">
    <property type="entry name" value="Tet_transcr_reg_TetR-rel_C_sf"/>
</dbReference>
<evidence type="ECO:0000256" key="2">
    <source>
        <dbReference type="ARBA" id="ARBA00023125"/>
    </source>
</evidence>
<protein>
    <submittedName>
        <fullName evidence="7">GntR family transcriptional regulator</fullName>
    </submittedName>
</protein>
<dbReference type="InterPro" id="IPR050109">
    <property type="entry name" value="HTH-type_TetR-like_transc_reg"/>
</dbReference>
<feature type="domain" description="HTH tetR-type" evidence="6">
    <location>
        <begin position="71"/>
        <end position="131"/>
    </location>
</feature>
<dbReference type="STRING" id="31958.SD37_10005"/>
<dbReference type="Pfam" id="PF00392">
    <property type="entry name" value="GntR"/>
    <property type="match status" value="1"/>
</dbReference>
<dbReference type="PROSITE" id="PS50949">
    <property type="entry name" value="HTH_GNTR"/>
    <property type="match status" value="1"/>
</dbReference>
<evidence type="ECO:0000313" key="7">
    <source>
        <dbReference type="EMBL" id="ANN21681.1"/>
    </source>
</evidence>
<evidence type="ECO:0000256" key="4">
    <source>
        <dbReference type="PROSITE-ProRule" id="PRU00335"/>
    </source>
</evidence>
<keyword evidence="3" id="KW-0804">Transcription</keyword>
<keyword evidence="2 4" id="KW-0238">DNA-binding</keyword>
<dbReference type="InterPro" id="IPR036390">
    <property type="entry name" value="WH_DNA-bd_sf"/>
</dbReference>
<dbReference type="Proteomes" id="UP000093695">
    <property type="component" value="Chromosome"/>
</dbReference>
<dbReference type="CDD" id="cd07377">
    <property type="entry name" value="WHTH_GntR"/>
    <property type="match status" value="1"/>
</dbReference>
<dbReference type="SMART" id="SM00345">
    <property type="entry name" value="HTH_GNTR"/>
    <property type="match status" value="1"/>
</dbReference>
<sequence>MADGIRRRIGDGELKPGDRVPSIRKIAEEWQVAHATATKAVAILRTEGLVETIPGAYTVVAGGPGSGRRRDNSRERIVVTALEIADEEGLDAVSMRAVATRLGGATMSLYNHVKGRSELVTLMAKTVLAGIAPVDEGLRGRSRLESSARSLWAAYRRYPWLTRFDVSGLGPLSWLAEQGEEVTEPVKQEEGSSTALHHRVLLHALVRGLAADLFGDGAGPDGAWYLTCLGQTWVNDADVLFDLGLRGLLDGLADGGPHGG</sequence>
<dbReference type="Gene3D" id="1.10.10.10">
    <property type="entry name" value="Winged helix-like DNA-binding domain superfamily/Winged helix DNA-binding domain"/>
    <property type="match status" value="1"/>
</dbReference>
<dbReference type="InterPro" id="IPR001647">
    <property type="entry name" value="HTH_TetR"/>
</dbReference>
<dbReference type="InterPro" id="IPR036388">
    <property type="entry name" value="WH-like_DNA-bd_sf"/>
</dbReference>
<dbReference type="KEGG" id="aori:SD37_10005"/>
<dbReference type="PANTHER" id="PTHR30055:SF151">
    <property type="entry name" value="TRANSCRIPTIONAL REGULATORY PROTEIN"/>
    <property type="match status" value="1"/>
</dbReference>
<dbReference type="EMBL" id="CP016174">
    <property type="protein sequence ID" value="ANN21681.1"/>
    <property type="molecule type" value="Genomic_DNA"/>
</dbReference>
<evidence type="ECO:0000256" key="1">
    <source>
        <dbReference type="ARBA" id="ARBA00023015"/>
    </source>
</evidence>
<dbReference type="PROSITE" id="PS50977">
    <property type="entry name" value="HTH_TETR_2"/>
    <property type="match status" value="1"/>
</dbReference>